<accession>A0A438MSU2</accession>
<feature type="compositionally biased region" description="Basic and acidic residues" evidence="1">
    <location>
        <begin position="94"/>
        <end position="117"/>
    </location>
</feature>
<protein>
    <submittedName>
        <fullName evidence="2">Uncharacterized protein</fullName>
    </submittedName>
</protein>
<sequence length="171" mass="19185">MPLFGHKKSTPVESQPAEAQEPRQTRSSRGGLMHRRSSSVSSSDVESPHKSRGIFGGRRRSTSLEEHRGSHDTRRSSNRLSHGSTRNSGGLFNRHSEDQSISGARERVLSAERAEQEADRAALQARTAVREAREHVKNLEREAAEEARLAKIKQNHARDISKRAKPLGRYF</sequence>
<comment type="caution">
    <text evidence="2">The sequence shown here is derived from an EMBL/GenBank/DDBJ whole genome shotgun (WGS) entry which is preliminary data.</text>
</comment>
<dbReference type="Proteomes" id="UP000288859">
    <property type="component" value="Unassembled WGS sequence"/>
</dbReference>
<feature type="compositionally biased region" description="Polar residues" evidence="1">
    <location>
        <begin position="78"/>
        <end position="90"/>
    </location>
</feature>
<reference evidence="2 3" key="1">
    <citation type="submission" date="2017-03" db="EMBL/GenBank/DDBJ databases">
        <title>Genomes of endolithic fungi from Antarctica.</title>
        <authorList>
            <person name="Coleine C."/>
            <person name="Masonjones S."/>
            <person name="Stajich J.E."/>
        </authorList>
    </citation>
    <scope>NUCLEOTIDE SEQUENCE [LARGE SCALE GENOMIC DNA]</scope>
    <source>
        <strain evidence="2 3">CCFEE 6314</strain>
    </source>
</reference>
<evidence type="ECO:0000313" key="2">
    <source>
        <dbReference type="EMBL" id="RVX66701.1"/>
    </source>
</evidence>
<dbReference type="EMBL" id="NAJM01000057">
    <property type="protein sequence ID" value="RVX66701.1"/>
    <property type="molecule type" value="Genomic_DNA"/>
</dbReference>
<dbReference type="VEuPathDB" id="FungiDB:PV10_06926"/>
<dbReference type="OrthoDB" id="4119857at2759"/>
<organism evidence="2 3">
    <name type="scientific">Exophiala mesophila</name>
    <name type="common">Black yeast-like fungus</name>
    <dbReference type="NCBI Taxonomy" id="212818"/>
    <lineage>
        <taxon>Eukaryota</taxon>
        <taxon>Fungi</taxon>
        <taxon>Dikarya</taxon>
        <taxon>Ascomycota</taxon>
        <taxon>Pezizomycotina</taxon>
        <taxon>Eurotiomycetes</taxon>
        <taxon>Chaetothyriomycetidae</taxon>
        <taxon>Chaetothyriales</taxon>
        <taxon>Herpotrichiellaceae</taxon>
        <taxon>Exophiala</taxon>
    </lineage>
</organism>
<feature type="compositionally biased region" description="Basic and acidic residues" evidence="1">
    <location>
        <begin position="62"/>
        <end position="75"/>
    </location>
</feature>
<gene>
    <name evidence="2" type="ORF">B0A52_09514</name>
</gene>
<feature type="region of interest" description="Disordered" evidence="1">
    <location>
        <begin position="1"/>
        <end position="117"/>
    </location>
</feature>
<evidence type="ECO:0000256" key="1">
    <source>
        <dbReference type="SAM" id="MobiDB-lite"/>
    </source>
</evidence>
<name>A0A438MSU2_EXOME</name>
<evidence type="ECO:0000313" key="3">
    <source>
        <dbReference type="Proteomes" id="UP000288859"/>
    </source>
</evidence>
<proteinExistence type="predicted"/>
<dbReference type="AlphaFoldDB" id="A0A438MSU2"/>